<comment type="caution">
    <text evidence="2">The sequence shown here is derived from an EMBL/GenBank/DDBJ whole genome shotgun (WGS) entry which is preliminary data.</text>
</comment>
<protein>
    <submittedName>
        <fullName evidence="2">Uncharacterized protein</fullName>
    </submittedName>
</protein>
<sequence length="70" mass="7547">MRTKLDGSNTLSGNSPAETQKQVGPSSGTTLSGQQMLQLLIRYLPDEVTLQAERVVQAQTSQSQAFPPDD</sequence>
<keyword evidence="3" id="KW-1185">Reference proteome</keyword>
<reference evidence="2" key="1">
    <citation type="journal article" date="2023" name="G3 (Bethesda)">
        <title>A reference genome for the long-term kleptoplast-retaining sea slug Elysia crispata morphotype clarki.</title>
        <authorList>
            <person name="Eastman K.E."/>
            <person name="Pendleton A.L."/>
            <person name="Shaikh M.A."/>
            <person name="Suttiyut T."/>
            <person name="Ogas R."/>
            <person name="Tomko P."/>
            <person name="Gavelis G."/>
            <person name="Widhalm J.R."/>
            <person name="Wisecaver J.H."/>
        </authorList>
    </citation>
    <scope>NUCLEOTIDE SEQUENCE</scope>
    <source>
        <strain evidence="2">ECLA1</strain>
    </source>
</reference>
<dbReference type="Proteomes" id="UP001283361">
    <property type="component" value="Unassembled WGS sequence"/>
</dbReference>
<proteinExistence type="predicted"/>
<evidence type="ECO:0000313" key="2">
    <source>
        <dbReference type="EMBL" id="KAK3743795.1"/>
    </source>
</evidence>
<evidence type="ECO:0000256" key="1">
    <source>
        <dbReference type="SAM" id="MobiDB-lite"/>
    </source>
</evidence>
<accession>A0AAE0YFN0</accession>
<name>A0AAE0YFN0_9GAST</name>
<organism evidence="2 3">
    <name type="scientific">Elysia crispata</name>
    <name type="common">lettuce slug</name>
    <dbReference type="NCBI Taxonomy" id="231223"/>
    <lineage>
        <taxon>Eukaryota</taxon>
        <taxon>Metazoa</taxon>
        <taxon>Spiralia</taxon>
        <taxon>Lophotrochozoa</taxon>
        <taxon>Mollusca</taxon>
        <taxon>Gastropoda</taxon>
        <taxon>Heterobranchia</taxon>
        <taxon>Euthyneura</taxon>
        <taxon>Panpulmonata</taxon>
        <taxon>Sacoglossa</taxon>
        <taxon>Placobranchoidea</taxon>
        <taxon>Plakobranchidae</taxon>
        <taxon>Elysia</taxon>
    </lineage>
</organism>
<gene>
    <name evidence="2" type="ORF">RRG08_043527</name>
</gene>
<feature type="region of interest" description="Disordered" evidence="1">
    <location>
        <begin position="1"/>
        <end position="31"/>
    </location>
</feature>
<dbReference type="AlphaFoldDB" id="A0AAE0YFN0"/>
<evidence type="ECO:0000313" key="3">
    <source>
        <dbReference type="Proteomes" id="UP001283361"/>
    </source>
</evidence>
<dbReference type="EMBL" id="JAWDGP010006298">
    <property type="protein sequence ID" value="KAK3743795.1"/>
    <property type="molecule type" value="Genomic_DNA"/>
</dbReference>